<evidence type="ECO:0000256" key="3">
    <source>
        <dbReference type="ARBA" id="ARBA00022475"/>
    </source>
</evidence>
<dbReference type="InterPro" id="IPR025966">
    <property type="entry name" value="OppC_N"/>
</dbReference>
<evidence type="ECO:0000256" key="5">
    <source>
        <dbReference type="ARBA" id="ARBA00022856"/>
    </source>
</evidence>
<dbReference type="PROSITE" id="PS50928">
    <property type="entry name" value="ABC_TM1"/>
    <property type="match status" value="1"/>
</dbReference>
<feature type="domain" description="ABC transmembrane type-1" evidence="11">
    <location>
        <begin position="122"/>
        <end position="312"/>
    </location>
</feature>
<keyword evidence="7 9" id="KW-1133">Transmembrane helix</keyword>
<dbReference type="Pfam" id="PF00528">
    <property type="entry name" value="BPD_transp_1"/>
    <property type="match status" value="1"/>
</dbReference>
<evidence type="ECO:0000256" key="9">
    <source>
        <dbReference type="RuleBase" id="RU363032"/>
    </source>
</evidence>
<dbReference type="PANTHER" id="PTHR43386:SF1">
    <property type="entry name" value="D,D-DIPEPTIDE TRANSPORT SYSTEM PERMEASE PROTEIN DDPC-RELATED"/>
    <property type="match status" value="1"/>
</dbReference>
<keyword evidence="8 9" id="KW-0472">Membrane</keyword>
<evidence type="ECO:0000256" key="8">
    <source>
        <dbReference type="ARBA" id="ARBA00023136"/>
    </source>
</evidence>
<keyword evidence="13" id="KW-1185">Reference proteome</keyword>
<evidence type="ECO:0000256" key="4">
    <source>
        <dbReference type="ARBA" id="ARBA00022692"/>
    </source>
</evidence>
<protein>
    <submittedName>
        <fullName evidence="12">ABC transporter permease</fullName>
    </submittedName>
</protein>
<evidence type="ECO:0000313" key="13">
    <source>
        <dbReference type="Proteomes" id="UP001595528"/>
    </source>
</evidence>
<evidence type="ECO:0000259" key="11">
    <source>
        <dbReference type="PROSITE" id="PS50928"/>
    </source>
</evidence>
<feature type="transmembrane region" description="Helical" evidence="9">
    <location>
        <begin position="126"/>
        <end position="149"/>
    </location>
</feature>
<sequence>MTRTSAAPSLDPEAAVAPEPPEPAIAEPPGSEAVATPVAAAPRGRLAILRHAGYVLRSNPMTLVAFVLFVLILVAAIFGSWIAPYDPLQSNAAAALQPPSAAHWFGTDDLGRDVFSRVLVATRLDLAIAFSAVAISFLLGSVIGSLSGFYGGWVDRISGRFIDTIMAFPLFVLAMGIVAALGNSVENIVIATAIVNLPFYARVSRAEVNIRRNAGFVQAAKLSGNGDLRILATQIFPNALPPMMVQISLNLGWAILNAAGLSFIGLGVRPPTPEWGIMVAEGARFIVSGEWWLALFPGAVLMLAVFTFNMLGDGLRDIVDPRQRT</sequence>
<keyword evidence="4 9" id="KW-0812">Transmembrane</keyword>
<evidence type="ECO:0000256" key="10">
    <source>
        <dbReference type="SAM" id="MobiDB-lite"/>
    </source>
</evidence>
<reference evidence="13" key="1">
    <citation type="journal article" date="2019" name="Int. J. Syst. Evol. Microbiol.">
        <title>The Global Catalogue of Microorganisms (GCM) 10K type strain sequencing project: providing services to taxonomists for standard genome sequencing and annotation.</title>
        <authorList>
            <consortium name="The Broad Institute Genomics Platform"/>
            <consortium name="The Broad Institute Genome Sequencing Center for Infectious Disease"/>
            <person name="Wu L."/>
            <person name="Ma J."/>
        </authorList>
    </citation>
    <scope>NUCLEOTIDE SEQUENCE [LARGE SCALE GENOMIC DNA]</scope>
    <source>
        <strain evidence="13">KCTC 42964</strain>
    </source>
</reference>
<dbReference type="SUPFAM" id="SSF161098">
    <property type="entry name" value="MetI-like"/>
    <property type="match status" value="1"/>
</dbReference>
<evidence type="ECO:0000256" key="1">
    <source>
        <dbReference type="ARBA" id="ARBA00004651"/>
    </source>
</evidence>
<keyword evidence="5" id="KW-0571">Peptide transport</keyword>
<name>A0ABV7L7T8_9PROT</name>
<dbReference type="InterPro" id="IPR050366">
    <property type="entry name" value="BP-dependent_transpt_permease"/>
</dbReference>
<accession>A0ABV7L7T8</accession>
<evidence type="ECO:0000256" key="6">
    <source>
        <dbReference type="ARBA" id="ARBA00022927"/>
    </source>
</evidence>
<feature type="transmembrane region" description="Helical" evidence="9">
    <location>
        <begin position="161"/>
        <end position="181"/>
    </location>
</feature>
<comment type="subcellular location">
    <subcellularLocation>
        <location evidence="1 9">Cell membrane</location>
        <topology evidence="1 9">Multi-pass membrane protein</topology>
    </subcellularLocation>
</comment>
<feature type="region of interest" description="Disordered" evidence="10">
    <location>
        <begin position="1"/>
        <end position="32"/>
    </location>
</feature>
<dbReference type="InterPro" id="IPR000515">
    <property type="entry name" value="MetI-like"/>
</dbReference>
<keyword evidence="6" id="KW-0653">Protein transport</keyword>
<feature type="transmembrane region" description="Helical" evidence="9">
    <location>
        <begin position="251"/>
        <end position="271"/>
    </location>
</feature>
<evidence type="ECO:0000256" key="2">
    <source>
        <dbReference type="ARBA" id="ARBA00022448"/>
    </source>
</evidence>
<keyword evidence="3" id="KW-1003">Cell membrane</keyword>
<dbReference type="Pfam" id="PF12911">
    <property type="entry name" value="OppC_N"/>
    <property type="match status" value="1"/>
</dbReference>
<evidence type="ECO:0000313" key="12">
    <source>
        <dbReference type="EMBL" id="MFC3230663.1"/>
    </source>
</evidence>
<dbReference type="EMBL" id="JBHRTR010000048">
    <property type="protein sequence ID" value="MFC3230663.1"/>
    <property type="molecule type" value="Genomic_DNA"/>
</dbReference>
<gene>
    <name evidence="12" type="ORF">ACFOGJ_25670</name>
</gene>
<comment type="caution">
    <text evidence="12">The sequence shown here is derived from an EMBL/GenBank/DDBJ whole genome shotgun (WGS) entry which is preliminary data.</text>
</comment>
<dbReference type="Proteomes" id="UP001595528">
    <property type="component" value="Unassembled WGS sequence"/>
</dbReference>
<dbReference type="CDD" id="cd06261">
    <property type="entry name" value="TM_PBP2"/>
    <property type="match status" value="1"/>
</dbReference>
<feature type="transmembrane region" description="Helical" evidence="9">
    <location>
        <begin position="291"/>
        <end position="312"/>
    </location>
</feature>
<evidence type="ECO:0000256" key="7">
    <source>
        <dbReference type="ARBA" id="ARBA00022989"/>
    </source>
</evidence>
<dbReference type="PANTHER" id="PTHR43386">
    <property type="entry name" value="OLIGOPEPTIDE TRANSPORT SYSTEM PERMEASE PROTEIN APPC"/>
    <property type="match status" value="1"/>
</dbReference>
<dbReference type="InterPro" id="IPR035906">
    <property type="entry name" value="MetI-like_sf"/>
</dbReference>
<dbReference type="Gene3D" id="1.10.3720.10">
    <property type="entry name" value="MetI-like"/>
    <property type="match status" value="1"/>
</dbReference>
<dbReference type="RefSeq" id="WP_379906042.1">
    <property type="nucleotide sequence ID" value="NZ_JBHRTR010000048.1"/>
</dbReference>
<organism evidence="12 13">
    <name type="scientific">Marinibaculum pumilum</name>
    <dbReference type="NCBI Taxonomy" id="1766165"/>
    <lineage>
        <taxon>Bacteria</taxon>
        <taxon>Pseudomonadati</taxon>
        <taxon>Pseudomonadota</taxon>
        <taxon>Alphaproteobacteria</taxon>
        <taxon>Rhodospirillales</taxon>
        <taxon>Rhodospirillaceae</taxon>
        <taxon>Marinibaculum</taxon>
    </lineage>
</organism>
<proteinExistence type="inferred from homology"/>
<feature type="transmembrane region" description="Helical" evidence="9">
    <location>
        <begin position="63"/>
        <end position="83"/>
    </location>
</feature>
<comment type="similarity">
    <text evidence="9">Belongs to the binding-protein-dependent transport system permease family.</text>
</comment>
<keyword evidence="2 9" id="KW-0813">Transport</keyword>